<dbReference type="PIR" id="C83913">
    <property type="entry name" value="C83913"/>
</dbReference>
<reference evidence="2 3" key="1">
    <citation type="journal article" date="2000" name="Nucleic Acids Res.">
        <title>Complete genome sequence of the alkaliphilic bacterium Bacillus halodurans and genomic sequence comparison with Bacillus subtilis.</title>
        <authorList>
            <person name="Takami H."/>
            <person name="Nakasone K."/>
            <person name="Takaki Y."/>
            <person name="Maeno G."/>
            <person name="Sasaki R."/>
            <person name="Masui N."/>
            <person name="Fuji F."/>
            <person name="Hirama C."/>
            <person name="Nakamura Y."/>
            <person name="Ogasawara N."/>
            <person name="Kuhara S."/>
            <person name="Horikoshi K."/>
        </authorList>
    </citation>
    <scope>NUCLEOTIDE SEQUENCE [LARGE SCALE GENOMIC DNA]</scope>
    <source>
        <strain evidence="3">ATCC BAA-125 / DSM 18197 / FERM 7344 / JCM 9153 / C-125</strain>
    </source>
</reference>
<keyword evidence="1" id="KW-0732">Signal</keyword>
<dbReference type="eggNOG" id="COG1653">
    <property type="taxonomic scope" value="Bacteria"/>
</dbReference>
<gene>
    <name evidence="2" type="ordered locus">BH2107</name>
</gene>
<evidence type="ECO:0000313" key="2">
    <source>
        <dbReference type="EMBL" id="BAB05826.1"/>
    </source>
</evidence>
<evidence type="ECO:0000256" key="1">
    <source>
        <dbReference type="SAM" id="SignalP"/>
    </source>
</evidence>
<protein>
    <submittedName>
        <fullName evidence="2">BH2107 protein</fullName>
    </submittedName>
</protein>
<dbReference type="STRING" id="272558.gene:10728005"/>
<organism evidence="2 3">
    <name type="scientific">Halalkalibacterium halodurans (strain ATCC BAA-125 / DSM 18197 / FERM 7344 / JCM 9153 / C-125)</name>
    <name type="common">Bacillus halodurans</name>
    <dbReference type="NCBI Taxonomy" id="272558"/>
    <lineage>
        <taxon>Bacteria</taxon>
        <taxon>Bacillati</taxon>
        <taxon>Bacillota</taxon>
        <taxon>Bacilli</taxon>
        <taxon>Bacillales</taxon>
        <taxon>Bacillaceae</taxon>
        <taxon>Halalkalibacterium (ex Joshi et al. 2022)</taxon>
    </lineage>
</organism>
<dbReference type="KEGG" id="bha:BH2107"/>
<feature type="signal peptide" evidence="1">
    <location>
        <begin position="1"/>
        <end position="21"/>
    </location>
</feature>
<dbReference type="EMBL" id="BA000004">
    <property type="protein sequence ID" value="BAB05826.1"/>
    <property type="molecule type" value="Genomic_DNA"/>
</dbReference>
<sequence>MVKKNLVLVWMATLLLLTACGAEGRGDDSSLNVMFISEVPVHYEENFGPYLDEILSDSGLDYESIEINVELFPVSHEKLTISIIEREVDIFIVDEGLRHILLDPYGLQPLDPLMERVTVDVDEFIIQDEATGEFHLYAIPLNNDSSLVKDMGLILPTPMIGAITKDSPHTELALYLLQEFYGN</sequence>
<dbReference type="HOGENOM" id="CLU_1500515_0_0_9"/>
<feature type="chain" id="PRO_5004328062" evidence="1">
    <location>
        <begin position="22"/>
        <end position="183"/>
    </location>
</feature>
<evidence type="ECO:0000313" key="3">
    <source>
        <dbReference type="Proteomes" id="UP000001258"/>
    </source>
</evidence>
<proteinExistence type="predicted"/>
<dbReference type="Proteomes" id="UP000001258">
    <property type="component" value="Chromosome"/>
</dbReference>
<dbReference type="AlphaFoldDB" id="Q9KB28"/>
<accession>Q9KB28</accession>
<keyword evidence="3" id="KW-1185">Reference proteome</keyword>
<name>Q9KB28_HALH5</name>
<dbReference type="PROSITE" id="PS51257">
    <property type="entry name" value="PROKAR_LIPOPROTEIN"/>
    <property type="match status" value="1"/>
</dbReference>